<dbReference type="RefSeq" id="WP_285233986.1">
    <property type="nucleotide sequence ID" value="NZ_CP116346.1"/>
</dbReference>
<accession>A0AA95NCY1</accession>
<sequence length="147" mass="16027">MSTPKDQVDRQLIALLQANARESTANLARKLGVARTTVVARLARLEAEAVIVGYTARLGSEAMDRGVQAYVGISLSPKAQREVIKKLSRLPELRQLASVSGEFDYMALLRAETTMRLDALLDEIGEMEGVIKTTTSVVLALRVDRSA</sequence>
<dbReference type="InterPro" id="IPR011008">
    <property type="entry name" value="Dimeric_a/b-barrel"/>
</dbReference>
<dbReference type="Gene3D" id="1.10.10.10">
    <property type="entry name" value="Winged helix-like DNA-binding domain superfamily/Winged helix DNA-binding domain"/>
    <property type="match status" value="1"/>
</dbReference>
<evidence type="ECO:0000313" key="6">
    <source>
        <dbReference type="Proteomes" id="UP001177769"/>
    </source>
</evidence>
<dbReference type="SMART" id="SM00344">
    <property type="entry name" value="HTH_ASNC"/>
    <property type="match status" value="1"/>
</dbReference>
<evidence type="ECO:0000256" key="3">
    <source>
        <dbReference type="ARBA" id="ARBA00023163"/>
    </source>
</evidence>
<keyword evidence="3" id="KW-0804">Transcription</keyword>
<dbReference type="EMBL" id="CP116346">
    <property type="protein sequence ID" value="WIT12885.1"/>
    <property type="molecule type" value="Genomic_DNA"/>
</dbReference>
<dbReference type="AlphaFoldDB" id="A0AA95NCY1"/>
<evidence type="ECO:0000256" key="1">
    <source>
        <dbReference type="ARBA" id="ARBA00023015"/>
    </source>
</evidence>
<feature type="domain" description="HTH asnC-type" evidence="4">
    <location>
        <begin position="6"/>
        <end position="68"/>
    </location>
</feature>
<dbReference type="GO" id="GO:0043565">
    <property type="term" value="F:sequence-specific DNA binding"/>
    <property type="evidence" value="ECO:0007669"/>
    <property type="project" value="InterPro"/>
</dbReference>
<dbReference type="Gene3D" id="3.30.70.920">
    <property type="match status" value="1"/>
</dbReference>
<reference evidence="5" key="1">
    <citation type="submission" date="2023-01" db="EMBL/GenBank/DDBJ databases">
        <title>Whole genome sequence of Paucibacter sp. S2-9 isolated from pond sediment.</title>
        <authorList>
            <person name="Jung J.Y."/>
        </authorList>
    </citation>
    <scope>NUCLEOTIDE SEQUENCE</scope>
    <source>
        <strain evidence="5">S2-9</strain>
    </source>
</reference>
<dbReference type="PANTHER" id="PTHR30154:SF53">
    <property type="entry name" value="HTH-TYPE TRANSCRIPTIONAL REGULATOR LRPC"/>
    <property type="match status" value="1"/>
</dbReference>
<evidence type="ECO:0000259" key="4">
    <source>
        <dbReference type="PROSITE" id="PS50956"/>
    </source>
</evidence>
<keyword evidence="6" id="KW-1185">Reference proteome</keyword>
<dbReference type="InterPro" id="IPR019888">
    <property type="entry name" value="Tscrpt_reg_AsnC-like"/>
</dbReference>
<dbReference type="SUPFAM" id="SSF54909">
    <property type="entry name" value="Dimeric alpha+beta barrel"/>
    <property type="match status" value="1"/>
</dbReference>
<evidence type="ECO:0000256" key="2">
    <source>
        <dbReference type="ARBA" id="ARBA00023125"/>
    </source>
</evidence>
<dbReference type="InterPro" id="IPR000485">
    <property type="entry name" value="AsnC-type_HTH_dom"/>
</dbReference>
<protein>
    <submittedName>
        <fullName evidence="5">Lrp/AsnC family transcriptional regulator</fullName>
    </submittedName>
</protein>
<organism evidence="5 6">
    <name type="scientific">Paucibacter sediminis</name>
    <dbReference type="NCBI Taxonomy" id="3019553"/>
    <lineage>
        <taxon>Bacteria</taxon>
        <taxon>Pseudomonadati</taxon>
        <taxon>Pseudomonadota</taxon>
        <taxon>Betaproteobacteria</taxon>
        <taxon>Burkholderiales</taxon>
        <taxon>Sphaerotilaceae</taxon>
        <taxon>Roseateles</taxon>
    </lineage>
</organism>
<evidence type="ECO:0000313" key="5">
    <source>
        <dbReference type="EMBL" id="WIT12885.1"/>
    </source>
</evidence>
<dbReference type="InterPro" id="IPR036390">
    <property type="entry name" value="WH_DNA-bd_sf"/>
</dbReference>
<dbReference type="SUPFAM" id="SSF46785">
    <property type="entry name" value="Winged helix' DNA-binding domain"/>
    <property type="match status" value="1"/>
</dbReference>
<keyword evidence="1" id="KW-0805">Transcription regulation</keyword>
<dbReference type="PANTHER" id="PTHR30154">
    <property type="entry name" value="LEUCINE-RESPONSIVE REGULATORY PROTEIN"/>
    <property type="match status" value="1"/>
</dbReference>
<dbReference type="Proteomes" id="UP001177769">
    <property type="component" value="Chromosome"/>
</dbReference>
<dbReference type="Pfam" id="PF01037">
    <property type="entry name" value="AsnC_trans_reg"/>
    <property type="match status" value="1"/>
</dbReference>
<dbReference type="PRINTS" id="PR00033">
    <property type="entry name" value="HTHASNC"/>
</dbReference>
<dbReference type="KEGG" id="pais:PFX98_04565"/>
<dbReference type="GO" id="GO:0043200">
    <property type="term" value="P:response to amino acid"/>
    <property type="evidence" value="ECO:0007669"/>
    <property type="project" value="TreeGrafter"/>
</dbReference>
<keyword evidence="2" id="KW-0238">DNA-binding</keyword>
<name>A0AA95NCY1_9BURK</name>
<proteinExistence type="predicted"/>
<gene>
    <name evidence="5" type="ORF">PFX98_04565</name>
</gene>
<dbReference type="InterPro" id="IPR019887">
    <property type="entry name" value="Tscrpt_reg_AsnC/Lrp_C"/>
</dbReference>
<dbReference type="Pfam" id="PF13404">
    <property type="entry name" value="HTH_AsnC-type"/>
    <property type="match status" value="1"/>
</dbReference>
<dbReference type="PROSITE" id="PS50956">
    <property type="entry name" value="HTH_ASNC_2"/>
    <property type="match status" value="1"/>
</dbReference>
<dbReference type="InterPro" id="IPR036388">
    <property type="entry name" value="WH-like_DNA-bd_sf"/>
</dbReference>
<dbReference type="GO" id="GO:0005829">
    <property type="term" value="C:cytosol"/>
    <property type="evidence" value="ECO:0007669"/>
    <property type="project" value="TreeGrafter"/>
</dbReference>